<proteinExistence type="predicted"/>
<evidence type="ECO:0000313" key="1">
    <source>
        <dbReference type="EMBL" id="OWA52563.1"/>
    </source>
</evidence>
<sequence>MLSLSIDEEEETVRGLAEASSLADVRSQLDSMDQVPIGRPPSIVNGNSHVIDFGGLVYRAPTKRLRFLAHGQRRPTGRGSAFPETMRTNFGTLRIVGDPQTRSQRG</sequence>
<comment type="caution">
    <text evidence="1">The sequence shown here is derived from an EMBL/GenBank/DDBJ whole genome shotgun (WGS) entry which is preliminary data.</text>
</comment>
<organism evidence="1 2">
    <name type="scientific">Hypsibius exemplaris</name>
    <name type="common">Freshwater tardigrade</name>
    <dbReference type="NCBI Taxonomy" id="2072580"/>
    <lineage>
        <taxon>Eukaryota</taxon>
        <taxon>Metazoa</taxon>
        <taxon>Ecdysozoa</taxon>
        <taxon>Tardigrada</taxon>
        <taxon>Eutardigrada</taxon>
        <taxon>Parachela</taxon>
        <taxon>Hypsibioidea</taxon>
        <taxon>Hypsibiidae</taxon>
        <taxon>Hypsibius</taxon>
    </lineage>
</organism>
<name>A0A9X6RLL9_HYPEX</name>
<reference evidence="2" key="1">
    <citation type="submission" date="2017-01" db="EMBL/GenBank/DDBJ databases">
        <title>Comparative genomics of anhydrobiosis in the tardigrade Hypsibius dujardini.</title>
        <authorList>
            <person name="Yoshida Y."/>
            <person name="Koutsovoulos G."/>
            <person name="Laetsch D."/>
            <person name="Stevens L."/>
            <person name="Kumar S."/>
            <person name="Horikawa D."/>
            <person name="Ishino K."/>
            <person name="Komine S."/>
            <person name="Tomita M."/>
            <person name="Blaxter M."/>
            <person name="Arakawa K."/>
        </authorList>
    </citation>
    <scope>NUCLEOTIDE SEQUENCE [LARGE SCALE GENOMIC DNA]</scope>
    <source>
        <strain evidence="2">Z151</strain>
    </source>
</reference>
<dbReference type="AlphaFoldDB" id="A0A9X6RLL9"/>
<gene>
    <name evidence="1" type="ORF">BV898_17014</name>
</gene>
<protein>
    <submittedName>
        <fullName evidence="1">Uncharacterized protein</fullName>
    </submittedName>
</protein>
<keyword evidence="2" id="KW-1185">Reference proteome</keyword>
<dbReference type="EMBL" id="MTYJ01000274">
    <property type="protein sequence ID" value="OWA52563.1"/>
    <property type="molecule type" value="Genomic_DNA"/>
</dbReference>
<evidence type="ECO:0000313" key="2">
    <source>
        <dbReference type="Proteomes" id="UP000192578"/>
    </source>
</evidence>
<dbReference type="Proteomes" id="UP000192578">
    <property type="component" value="Unassembled WGS sequence"/>
</dbReference>
<accession>A0A9X6RLL9</accession>